<organism evidence="1 2">
    <name type="scientific">Artomyces pyxidatus</name>
    <dbReference type="NCBI Taxonomy" id="48021"/>
    <lineage>
        <taxon>Eukaryota</taxon>
        <taxon>Fungi</taxon>
        <taxon>Dikarya</taxon>
        <taxon>Basidiomycota</taxon>
        <taxon>Agaricomycotina</taxon>
        <taxon>Agaricomycetes</taxon>
        <taxon>Russulales</taxon>
        <taxon>Auriscalpiaceae</taxon>
        <taxon>Artomyces</taxon>
    </lineage>
</organism>
<proteinExistence type="predicted"/>
<reference evidence="1" key="1">
    <citation type="submission" date="2021-03" db="EMBL/GenBank/DDBJ databases">
        <authorList>
            <consortium name="DOE Joint Genome Institute"/>
            <person name="Ahrendt S."/>
            <person name="Looney B.P."/>
            <person name="Miyauchi S."/>
            <person name="Morin E."/>
            <person name="Drula E."/>
            <person name="Courty P.E."/>
            <person name="Chicoki N."/>
            <person name="Fauchery L."/>
            <person name="Kohler A."/>
            <person name="Kuo A."/>
            <person name="Labutti K."/>
            <person name="Pangilinan J."/>
            <person name="Lipzen A."/>
            <person name="Riley R."/>
            <person name="Andreopoulos W."/>
            <person name="He G."/>
            <person name="Johnson J."/>
            <person name="Barry K.W."/>
            <person name="Grigoriev I.V."/>
            <person name="Nagy L."/>
            <person name="Hibbett D."/>
            <person name="Henrissat B."/>
            <person name="Matheny P.B."/>
            <person name="Labbe J."/>
            <person name="Martin F."/>
        </authorList>
    </citation>
    <scope>NUCLEOTIDE SEQUENCE</scope>
    <source>
        <strain evidence="1">HHB10654</strain>
    </source>
</reference>
<dbReference type="EMBL" id="MU277465">
    <property type="protein sequence ID" value="KAI0054382.1"/>
    <property type="molecule type" value="Genomic_DNA"/>
</dbReference>
<evidence type="ECO:0000313" key="2">
    <source>
        <dbReference type="Proteomes" id="UP000814140"/>
    </source>
</evidence>
<dbReference type="Proteomes" id="UP000814140">
    <property type="component" value="Unassembled WGS sequence"/>
</dbReference>
<gene>
    <name evidence="1" type="ORF">BV25DRAFT_1843697</name>
</gene>
<reference evidence="1" key="2">
    <citation type="journal article" date="2022" name="New Phytol.">
        <title>Evolutionary transition to the ectomycorrhizal habit in the genomes of a hyperdiverse lineage of mushroom-forming fungi.</title>
        <authorList>
            <person name="Looney B."/>
            <person name="Miyauchi S."/>
            <person name="Morin E."/>
            <person name="Drula E."/>
            <person name="Courty P.E."/>
            <person name="Kohler A."/>
            <person name="Kuo A."/>
            <person name="LaButti K."/>
            <person name="Pangilinan J."/>
            <person name="Lipzen A."/>
            <person name="Riley R."/>
            <person name="Andreopoulos W."/>
            <person name="He G."/>
            <person name="Johnson J."/>
            <person name="Nolan M."/>
            <person name="Tritt A."/>
            <person name="Barry K.W."/>
            <person name="Grigoriev I.V."/>
            <person name="Nagy L.G."/>
            <person name="Hibbett D."/>
            <person name="Henrissat B."/>
            <person name="Matheny P.B."/>
            <person name="Labbe J."/>
            <person name="Martin F.M."/>
        </authorList>
    </citation>
    <scope>NUCLEOTIDE SEQUENCE</scope>
    <source>
        <strain evidence="1">HHB10654</strain>
    </source>
</reference>
<sequence length="101" mass="10111">MATPNDDNAVTGAPPAAPHFAMSSQQSPSGSSESTAATPPPSSAPSPSSQGSDVWRAPPHGYYPAKIPPVVPLPPYQWPPLARGTPNGITAAVGTQPATSA</sequence>
<accession>A0ACB8SDN6</accession>
<evidence type="ECO:0000313" key="1">
    <source>
        <dbReference type="EMBL" id="KAI0054382.1"/>
    </source>
</evidence>
<comment type="caution">
    <text evidence="1">The sequence shown here is derived from an EMBL/GenBank/DDBJ whole genome shotgun (WGS) entry which is preliminary data.</text>
</comment>
<protein>
    <submittedName>
        <fullName evidence="1">Uncharacterized protein</fullName>
    </submittedName>
</protein>
<name>A0ACB8SDN6_9AGAM</name>
<keyword evidence="2" id="KW-1185">Reference proteome</keyword>